<proteinExistence type="predicted"/>
<evidence type="ECO:0000313" key="1">
    <source>
        <dbReference type="EMBL" id="JAE32298.1"/>
    </source>
</evidence>
<dbReference type="AlphaFoldDB" id="A0A0A9HHA3"/>
<dbReference type="EMBL" id="GBRH01165598">
    <property type="protein sequence ID" value="JAE32298.1"/>
    <property type="molecule type" value="Transcribed_RNA"/>
</dbReference>
<accession>A0A0A9HHA3</accession>
<reference evidence="1" key="1">
    <citation type="submission" date="2014-09" db="EMBL/GenBank/DDBJ databases">
        <authorList>
            <person name="Magalhaes I.L.F."/>
            <person name="Oliveira U."/>
            <person name="Santos F.R."/>
            <person name="Vidigal T.H.D.A."/>
            <person name="Brescovit A.D."/>
            <person name="Santos A.J."/>
        </authorList>
    </citation>
    <scope>NUCLEOTIDE SEQUENCE</scope>
    <source>
        <tissue evidence="1">Shoot tissue taken approximately 20 cm above the soil surface</tissue>
    </source>
</reference>
<sequence length="68" mass="7823">MRSHPGSLSNMLSRVTLQRQNSKQTIHQRVQRQARGSYKLVLVDTITCTKSSLFASRLQTFPLMWSDT</sequence>
<protein>
    <submittedName>
        <fullName evidence="1">Uncharacterized protein</fullName>
    </submittedName>
</protein>
<name>A0A0A9HHA3_ARUDO</name>
<organism evidence="1">
    <name type="scientific">Arundo donax</name>
    <name type="common">Giant reed</name>
    <name type="synonym">Donax arundinaceus</name>
    <dbReference type="NCBI Taxonomy" id="35708"/>
    <lineage>
        <taxon>Eukaryota</taxon>
        <taxon>Viridiplantae</taxon>
        <taxon>Streptophyta</taxon>
        <taxon>Embryophyta</taxon>
        <taxon>Tracheophyta</taxon>
        <taxon>Spermatophyta</taxon>
        <taxon>Magnoliopsida</taxon>
        <taxon>Liliopsida</taxon>
        <taxon>Poales</taxon>
        <taxon>Poaceae</taxon>
        <taxon>PACMAD clade</taxon>
        <taxon>Arundinoideae</taxon>
        <taxon>Arundineae</taxon>
        <taxon>Arundo</taxon>
    </lineage>
</organism>
<reference evidence="1" key="2">
    <citation type="journal article" date="2015" name="Data Brief">
        <title>Shoot transcriptome of the giant reed, Arundo donax.</title>
        <authorList>
            <person name="Barrero R.A."/>
            <person name="Guerrero F.D."/>
            <person name="Moolhuijzen P."/>
            <person name="Goolsby J.A."/>
            <person name="Tidwell J."/>
            <person name="Bellgard S.E."/>
            <person name="Bellgard M.I."/>
        </authorList>
    </citation>
    <scope>NUCLEOTIDE SEQUENCE</scope>
    <source>
        <tissue evidence="1">Shoot tissue taken approximately 20 cm above the soil surface</tissue>
    </source>
</reference>